<evidence type="ECO:0000259" key="1">
    <source>
        <dbReference type="PROSITE" id="PS51502"/>
    </source>
</evidence>
<protein>
    <submittedName>
        <fullName evidence="2">Dabb family protein</fullName>
    </submittedName>
</protein>
<name>A0ABS5CB49_9BACL</name>
<gene>
    <name evidence="2" type="ORF">I8J30_08160</name>
</gene>
<dbReference type="EMBL" id="JAGKSP010000002">
    <property type="protein sequence ID" value="MBP3962675.1"/>
    <property type="molecule type" value="Genomic_DNA"/>
</dbReference>
<evidence type="ECO:0000313" key="2">
    <source>
        <dbReference type="EMBL" id="MBP3962675.1"/>
    </source>
</evidence>
<dbReference type="SMART" id="SM00886">
    <property type="entry name" value="Dabb"/>
    <property type="match status" value="1"/>
</dbReference>
<dbReference type="PROSITE" id="PS51502">
    <property type="entry name" value="S_R_A_B_BARREL"/>
    <property type="match status" value="1"/>
</dbReference>
<reference evidence="2 3" key="1">
    <citation type="submission" date="2021-04" db="EMBL/GenBank/DDBJ databases">
        <title>Paenibacillus sp. DLE-14 whole genome sequence.</title>
        <authorList>
            <person name="Ham Y.J."/>
        </authorList>
    </citation>
    <scope>NUCLEOTIDE SEQUENCE [LARGE SCALE GENOMIC DNA]</scope>
    <source>
        <strain evidence="2 3">DLE-14</strain>
    </source>
</reference>
<organism evidence="2 3">
    <name type="scientific">Paenibacillus lignilyticus</name>
    <dbReference type="NCBI Taxonomy" id="1172615"/>
    <lineage>
        <taxon>Bacteria</taxon>
        <taxon>Bacillati</taxon>
        <taxon>Bacillota</taxon>
        <taxon>Bacilli</taxon>
        <taxon>Bacillales</taxon>
        <taxon>Paenibacillaceae</taxon>
        <taxon>Paenibacillus</taxon>
    </lineage>
</organism>
<evidence type="ECO:0000313" key="3">
    <source>
        <dbReference type="Proteomes" id="UP000673394"/>
    </source>
</evidence>
<feature type="domain" description="Stress-response A/B barrel" evidence="1">
    <location>
        <begin position="2"/>
        <end position="94"/>
    </location>
</feature>
<sequence>MIRHLIVFNLREGLGHQDCLDMIDEGRRVLTLIPGVTDYHFGEAVDLAAKYRYYLAIDFTDESVIELYKYHPLHVKFADEWFRRSATDRITTDYNLYP</sequence>
<dbReference type="InterPro" id="IPR013097">
    <property type="entry name" value="Dabb"/>
</dbReference>
<dbReference type="Gene3D" id="3.30.70.100">
    <property type="match status" value="1"/>
</dbReference>
<dbReference type="RefSeq" id="WP_210657040.1">
    <property type="nucleotide sequence ID" value="NZ_JAGKSP010000002.1"/>
</dbReference>
<dbReference type="Pfam" id="PF07876">
    <property type="entry name" value="Dabb"/>
    <property type="match status" value="1"/>
</dbReference>
<dbReference type="Proteomes" id="UP000673394">
    <property type="component" value="Unassembled WGS sequence"/>
</dbReference>
<comment type="caution">
    <text evidence="2">The sequence shown here is derived from an EMBL/GenBank/DDBJ whole genome shotgun (WGS) entry which is preliminary data.</text>
</comment>
<keyword evidence="3" id="KW-1185">Reference proteome</keyword>
<proteinExistence type="predicted"/>
<dbReference type="SUPFAM" id="SSF54909">
    <property type="entry name" value="Dimeric alpha+beta barrel"/>
    <property type="match status" value="1"/>
</dbReference>
<dbReference type="InterPro" id="IPR011008">
    <property type="entry name" value="Dimeric_a/b-barrel"/>
</dbReference>
<accession>A0ABS5CB49</accession>